<evidence type="ECO:0000259" key="4">
    <source>
        <dbReference type="Pfam" id="PF00703"/>
    </source>
</evidence>
<dbReference type="PROSITE" id="PS00719">
    <property type="entry name" value="GLYCOSYL_HYDROL_F2_1"/>
    <property type="match status" value="1"/>
</dbReference>
<evidence type="ECO:0000256" key="3">
    <source>
        <dbReference type="ARBA" id="ARBA00023295"/>
    </source>
</evidence>
<proteinExistence type="inferred from homology"/>
<dbReference type="SUPFAM" id="SSF49303">
    <property type="entry name" value="beta-Galactosidase/glucuronidase domain"/>
    <property type="match status" value="1"/>
</dbReference>
<dbReference type="InterPro" id="IPR006103">
    <property type="entry name" value="Glyco_hydro_2_cat"/>
</dbReference>
<dbReference type="PaxDb" id="195103-CPF_0826"/>
<feature type="domain" description="Glycoside hydrolase family 2 immunoglobulin-like beta-sandwich" evidence="4">
    <location>
        <begin position="173"/>
        <end position="266"/>
    </location>
</feature>
<evidence type="ECO:0000313" key="8">
    <source>
        <dbReference type="Proteomes" id="UP000001823"/>
    </source>
</evidence>
<dbReference type="Pfam" id="PF00703">
    <property type="entry name" value="Glyco_hydro_2"/>
    <property type="match status" value="1"/>
</dbReference>
<dbReference type="PRINTS" id="PR00132">
    <property type="entry name" value="GLHYDRLASE2"/>
</dbReference>
<gene>
    <name evidence="7" type="ordered locus">CPF_0826</name>
</gene>
<keyword evidence="2 7" id="KW-0378">Hydrolase</keyword>
<dbReference type="Gene3D" id="2.60.40.10">
    <property type="entry name" value="Immunoglobulins"/>
    <property type="match status" value="1"/>
</dbReference>
<sequence>MRKIIHINDQWFYANDYKDEYLKNEFDFSNFERVDLPHTNIELPYNYFDEKSYQFISTYVKTLKFDNSIKGKKVFLDFEGVMIAAEVYLNGIHVGGHKGGYTNFSIDITEALKINEDNVLKVVVDSTERPDIPPHGYVVDYLTYGGIYREVSLRIVEPIFINNLYARAYDCLKEEKRLELDIEINNFEKYRDDLEIVVEFGDDTFEETLSTKLPIEEGTSIKNIEIDQLNMVKLWDIENPNLYEIKVKLLKDSEVIDEYKDTFGFREAEFRQDGFYLNGRRVKLVGLNRHQAYPYVGYAMPQRVQEKDAEILKYELGLNIVRTSHYPQSVHFLRKCDEIGLLVFEEIPGWQHIGDEAWQAESIKNVEEMIKRDYNRPSIVLWGVRINESQDSHDFYVKTNAMAKSLDPIRQTGGVRYLENSDFLEDVYTMNDFIHSGGEKVLRTQSEVTGQADKVPYLVTEYNGHMYPTKSFDQECKKVEHAYRHLRVINESFGLDEISGAIGWCAFDYNTHSSFGSGDKICYHGVSDMFRNPKYAAYSYASQKKVEDGVVLEPITLGAKGERDGGAILPFTVLTNCDYIKIFKDGIYIDTYYPNKEKFPNLPHPPIEVSHILSMDSEIPLTEEAKKEIKDFVLNKLKDSNLTNLAEEDFKYIEEFSERVNIPVFKIMSLVYKLAGGWGDKENSLIIKGFIDNKEVASKEIGELRSMNKLEVTPDDLELSLDKTSYDATRIVVKLLDNLGEVLFLNNDFIEVEIDGPLSIMGPSKFGISGGITAFWVRTQGQTGLCKIKVKSMYFEEEISIEVK</sequence>
<dbReference type="RefSeq" id="WP_004456165.1">
    <property type="nucleotide sequence ID" value="NC_008261.1"/>
</dbReference>
<comment type="similarity">
    <text evidence="1">Belongs to the glycosyl hydrolase 2 family.</text>
</comment>
<evidence type="ECO:0000256" key="2">
    <source>
        <dbReference type="ARBA" id="ARBA00022801"/>
    </source>
</evidence>
<dbReference type="Pfam" id="PF22666">
    <property type="entry name" value="Glyco_hydro_2_N2"/>
    <property type="match status" value="1"/>
</dbReference>
<dbReference type="InterPro" id="IPR006102">
    <property type="entry name" value="Ig-like_GH2"/>
</dbReference>
<dbReference type="SUPFAM" id="SSF51445">
    <property type="entry name" value="(Trans)glycosidases"/>
    <property type="match status" value="1"/>
</dbReference>
<dbReference type="GO" id="GO:0005975">
    <property type="term" value="P:carbohydrate metabolic process"/>
    <property type="evidence" value="ECO:0007669"/>
    <property type="project" value="InterPro"/>
</dbReference>
<feature type="domain" description="Beta-mannosidase-like galactose-binding" evidence="6">
    <location>
        <begin position="44"/>
        <end position="127"/>
    </location>
</feature>
<dbReference type="InterPro" id="IPR051913">
    <property type="entry name" value="GH2_Domain-Containing"/>
</dbReference>
<dbReference type="Proteomes" id="UP000001823">
    <property type="component" value="Chromosome"/>
</dbReference>
<keyword evidence="8" id="KW-1185">Reference proteome</keyword>
<dbReference type="InterPro" id="IPR036156">
    <property type="entry name" value="Beta-gal/glucu_dom_sf"/>
</dbReference>
<feature type="domain" description="Glycoside hydrolase family 2 catalytic" evidence="5">
    <location>
        <begin position="271"/>
        <end position="483"/>
    </location>
</feature>
<organism evidence="7 8">
    <name type="scientific">Clostridium perfringens (strain ATCC 13124 / DSM 756 / JCM 1290 / NCIMB 6125 / NCTC 8237 / Type A)</name>
    <dbReference type="NCBI Taxonomy" id="195103"/>
    <lineage>
        <taxon>Bacteria</taxon>
        <taxon>Bacillati</taxon>
        <taxon>Bacillota</taxon>
        <taxon>Clostridia</taxon>
        <taxon>Eubacteriales</taxon>
        <taxon>Clostridiaceae</taxon>
        <taxon>Clostridium</taxon>
    </lineage>
</organism>
<dbReference type="HOGENOM" id="CLU_006501_5_1_9"/>
<dbReference type="AlphaFoldDB" id="A0A0H2YPT3"/>
<name>A0A0H2YPT3_CLOP1</name>
<dbReference type="Pfam" id="PF02836">
    <property type="entry name" value="Glyco_hydro_2_C"/>
    <property type="match status" value="1"/>
</dbReference>
<dbReference type="EMBL" id="CP000246">
    <property type="protein sequence ID" value="ABG82892.1"/>
    <property type="molecule type" value="Genomic_DNA"/>
</dbReference>
<dbReference type="InterPro" id="IPR017853">
    <property type="entry name" value="GH"/>
</dbReference>
<dbReference type="PANTHER" id="PTHR42732:SF1">
    <property type="entry name" value="BETA-MANNOSIDASE"/>
    <property type="match status" value="1"/>
</dbReference>
<reference evidence="7 8" key="1">
    <citation type="journal article" date="2006" name="Genome Res.">
        <title>Skewed genomic variability in strains of the toxigenic bacterial pathogen, Clostridium perfringens.</title>
        <authorList>
            <person name="Myers G.S."/>
            <person name="Rasko D.A."/>
            <person name="Cheung J.K."/>
            <person name="Ravel J."/>
            <person name="Seshadri R."/>
            <person name="Deboy R.T."/>
            <person name="Ren Q."/>
            <person name="Varga J."/>
            <person name="Awad M.M."/>
            <person name="Brinkac L.M."/>
            <person name="Daugherty S.C."/>
            <person name="Haft D.H."/>
            <person name="Dodson R.J."/>
            <person name="Madupu R."/>
            <person name="Nelson W.C."/>
            <person name="Rosovitz M.J."/>
            <person name="Sullivan S.A."/>
            <person name="Khouri H."/>
            <person name="Dimitrov G.I."/>
            <person name="Watkins K.L."/>
            <person name="Mulligan S."/>
            <person name="Benton J."/>
            <person name="Radune D."/>
            <person name="Fisher D.J."/>
            <person name="Atkins H.S."/>
            <person name="Hiscox T."/>
            <person name="Jost B.H."/>
            <person name="Billington S.J."/>
            <person name="Songer J.G."/>
            <person name="McClane B.A."/>
            <person name="Titball R.W."/>
            <person name="Rood J.I."/>
            <person name="Melville S.B."/>
            <person name="Paulsen I.T."/>
        </authorList>
    </citation>
    <scope>NUCLEOTIDE SEQUENCE [LARGE SCALE GENOMIC DNA]</scope>
    <source>
        <strain evidence="8">ATCC 13124 / DSM 756 / JCM 1290 / NCIMB 6125 / NCTC 8237 / S 107 / Type A</strain>
    </source>
</reference>
<dbReference type="GO" id="GO:0004553">
    <property type="term" value="F:hydrolase activity, hydrolyzing O-glycosyl compounds"/>
    <property type="evidence" value="ECO:0007669"/>
    <property type="project" value="InterPro"/>
</dbReference>
<dbReference type="PANTHER" id="PTHR42732">
    <property type="entry name" value="BETA-GALACTOSIDASE"/>
    <property type="match status" value="1"/>
</dbReference>
<dbReference type="GeneID" id="93002836"/>
<dbReference type="InterPro" id="IPR013783">
    <property type="entry name" value="Ig-like_fold"/>
</dbReference>
<dbReference type="InterPro" id="IPR023230">
    <property type="entry name" value="Glyco_hydro_2_CS"/>
</dbReference>
<keyword evidence="3" id="KW-0326">Glycosidase</keyword>
<evidence type="ECO:0000259" key="6">
    <source>
        <dbReference type="Pfam" id="PF22666"/>
    </source>
</evidence>
<dbReference type="Gene3D" id="3.20.20.80">
    <property type="entry name" value="Glycosidases"/>
    <property type="match status" value="1"/>
</dbReference>
<dbReference type="STRING" id="195103.CPF_0826"/>
<protein>
    <submittedName>
        <fullName evidence="7">Glycosyl hydrolase, family 2</fullName>
    </submittedName>
</protein>
<dbReference type="Gene3D" id="2.60.120.260">
    <property type="entry name" value="Galactose-binding domain-like"/>
    <property type="match status" value="1"/>
</dbReference>
<dbReference type="InterPro" id="IPR006101">
    <property type="entry name" value="Glyco_hydro_2"/>
</dbReference>
<evidence type="ECO:0000256" key="1">
    <source>
        <dbReference type="ARBA" id="ARBA00007401"/>
    </source>
</evidence>
<dbReference type="InterPro" id="IPR008979">
    <property type="entry name" value="Galactose-bd-like_sf"/>
</dbReference>
<evidence type="ECO:0000313" key="7">
    <source>
        <dbReference type="EMBL" id="ABG82892.1"/>
    </source>
</evidence>
<dbReference type="InterPro" id="IPR054593">
    <property type="entry name" value="Beta-mannosidase-like_N2"/>
</dbReference>
<dbReference type="KEGG" id="cpf:CPF_0826"/>
<dbReference type="SUPFAM" id="SSF49785">
    <property type="entry name" value="Galactose-binding domain-like"/>
    <property type="match status" value="1"/>
</dbReference>
<accession>A0A0H2YPT3</accession>
<evidence type="ECO:0000259" key="5">
    <source>
        <dbReference type="Pfam" id="PF02836"/>
    </source>
</evidence>
<dbReference type="eggNOG" id="COG3250">
    <property type="taxonomic scope" value="Bacteria"/>
</dbReference>